<dbReference type="CDD" id="cd02696">
    <property type="entry name" value="MurNAc-LAA"/>
    <property type="match status" value="1"/>
</dbReference>
<accession>A0A6J5PEV7</accession>
<evidence type="ECO:0000256" key="1">
    <source>
        <dbReference type="ARBA" id="ARBA00022801"/>
    </source>
</evidence>
<gene>
    <name evidence="3" type="ORF">UFOVP861_37</name>
</gene>
<feature type="domain" description="MurNAc-LAA" evidence="2">
    <location>
        <begin position="73"/>
        <end position="185"/>
    </location>
</feature>
<dbReference type="PANTHER" id="PTHR30404">
    <property type="entry name" value="N-ACETYLMURAMOYL-L-ALANINE AMIDASE"/>
    <property type="match status" value="1"/>
</dbReference>
<evidence type="ECO:0000259" key="2">
    <source>
        <dbReference type="SMART" id="SM00646"/>
    </source>
</evidence>
<dbReference type="PANTHER" id="PTHR30404:SF0">
    <property type="entry name" value="N-ACETYLMURAMOYL-L-ALANINE AMIDASE AMIC"/>
    <property type="match status" value="1"/>
</dbReference>
<evidence type="ECO:0000313" key="3">
    <source>
        <dbReference type="EMBL" id="CAB4167625.1"/>
    </source>
</evidence>
<sequence>MNIPKVVIIDPGHGMSNRKAGVYDSGTESAGVQEATVAMDYANTLRQILLDRGIRVVRTRTDAKDPAPIGQRSAIAKRFHGDIMISLHCNDSGTGKAMGTETFYRGPDNAAMAKRLNNAVCISLGTKSRGIKLESQSQHTSLAVMSFQPCFLIELGFMDNKSDRDAFLDPVKRKAACTAIADAITIP</sequence>
<dbReference type="Gene3D" id="3.40.630.40">
    <property type="entry name" value="Zn-dependent exopeptidases"/>
    <property type="match status" value="1"/>
</dbReference>
<proteinExistence type="predicted"/>
<name>A0A6J5PEV7_9CAUD</name>
<dbReference type="SMART" id="SM00646">
    <property type="entry name" value="Ami_3"/>
    <property type="match status" value="1"/>
</dbReference>
<dbReference type="InterPro" id="IPR002508">
    <property type="entry name" value="MurNAc-LAA_cat"/>
</dbReference>
<dbReference type="GO" id="GO:0009253">
    <property type="term" value="P:peptidoglycan catabolic process"/>
    <property type="evidence" value="ECO:0007669"/>
    <property type="project" value="InterPro"/>
</dbReference>
<dbReference type="InterPro" id="IPR050695">
    <property type="entry name" value="N-acetylmuramoyl_amidase_3"/>
</dbReference>
<dbReference type="EMBL" id="LR796810">
    <property type="protein sequence ID" value="CAB4167625.1"/>
    <property type="molecule type" value="Genomic_DNA"/>
</dbReference>
<protein>
    <submittedName>
        <fullName evidence="3">AmiC N-acetylmuramoyl-L-alanine amidase</fullName>
    </submittedName>
</protein>
<keyword evidence="1" id="KW-0378">Hydrolase</keyword>
<reference evidence="3" key="1">
    <citation type="submission" date="2020-04" db="EMBL/GenBank/DDBJ databases">
        <authorList>
            <person name="Chiriac C."/>
            <person name="Salcher M."/>
            <person name="Ghai R."/>
            <person name="Kavagutti S V."/>
        </authorList>
    </citation>
    <scope>NUCLEOTIDE SEQUENCE</scope>
</reference>
<dbReference type="SUPFAM" id="SSF53187">
    <property type="entry name" value="Zn-dependent exopeptidases"/>
    <property type="match status" value="1"/>
</dbReference>
<dbReference type="Pfam" id="PF01520">
    <property type="entry name" value="Amidase_3"/>
    <property type="match status" value="1"/>
</dbReference>
<organism evidence="3">
    <name type="scientific">uncultured Caudovirales phage</name>
    <dbReference type="NCBI Taxonomy" id="2100421"/>
    <lineage>
        <taxon>Viruses</taxon>
        <taxon>Duplodnaviria</taxon>
        <taxon>Heunggongvirae</taxon>
        <taxon>Uroviricota</taxon>
        <taxon>Caudoviricetes</taxon>
        <taxon>Peduoviridae</taxon>
        <taxon>Maltschvirus</taxon>
        <taxon>Maltschvirus maltsch</taxon>
    </lineage>
</organism>
<dbReference type="GO" id="GO:0008745">
    <property type="term" value="F:N-acetylmuramoyl-L-alanine amidase activity"/>
    <property type="evidence" value="ECO:0007669"/>
    <property type="project" value="InterPro"/>
</dbReference>